<evidence type="ECO:0000313" key="4">
    <source>
        <dbReference type="Proteomes" id="UP000683360"/>
    </source>
</evidence>
<dbReference type="OrthoDB" id="6102108at2759"/>
<evidence type="ECO:0000259" key="2">
    <source>
        <dbReference type="Pfam" id="PF12248"/>
    </source>
</evidence>
<comment type="caution">
    <text evidence="3">The sequence shown here is derived from an EMBL/GenBank/DDBJ whole genome shotgun (WGS) entry which is preliminary data.</text>
</comment>
<dbReference type="PANTHER" id="PTHR36695">
    <property type="entry name" value="AGAP008648-PA"/>
    <property type="match status" value="1"/>
</dbReference>
<evidence type="ECO:0000256" key="1">
    <source>
        <dbReference type="SAM" id="SignalP"/>
    </source>
</evidence>
<feature type="signal peptide" evidence="1">
    <location>
        <begin position="1"/>
        <end position="23"/>
    </location>
</feature>
<feature type="domain" description="Farnesoic acid O-methyl transferase" evidence="2">
    <location>
        <begin position="369"/>
        <end position="494"/>
    </location>
</feature>
<accession>A0A8S3U2U9</accession>
<dbReference type="Pfam" id="PF12248">
    <property type="entry name" value="Methyltransf_FA"/>
    <property type="match status" value="2"/>
</dbReference>
<proteinExistence type="predicted"/>
<reference evidence="3" key="1">
    <citation type="submission" date="2021-03" db="EMBL/GenBank/DDBJ databases">
        <authorList>
            <person name="Bekaert M."/>
        </authorList>
    </citation>
    <scope>NUCLEOTIDE SEQUENCE</scope>
</reference>
<dbReference type="Proteomes" id="UP000683360">
    <property type="component" value="Unassembled WGS sequence"/>
</dbReference>
<evidence type="ECO:0000313" key="3">
    <source>
        <dbReference type="EMBL" id="CAG2240466.1"/>
    </source>
</evidence>
<dbReference type="InterPro" id="IPR022041">
    <property type="entry name" value="Methyltransf_FA"/>
</dbReference>
<protein>
    <recommendedName>
        <fullName evidence="2">Farnesoic acid O-methyl transferase domain-containing protein</fullName>
    </recommendedName>
</protein>
<dbReference type="PANTHER" id="PTHR36695:SF12">
    <property type="entry name" value="AGAP008648-PA"/>
    <property type="match status" value="1"/>
</dbReference>
<sequence length="591" mass="64281">MKIEIRLCVCVALVAVCIVGVRSAGSYGGRSYGGGGYGRGVYERTASYGGGGYGSYGKGGGYRPTSRRGGSLYYPYYYPVPYFVGGGRRGGGNVRVTPAIIARTGGRRRGGGGGGGLFGGGGGGFGGIFSLITGNKSNGSNHGNAIYRAHKIQTLGIHIINNVFTPNIDQGISSRLTPDIMKYGITIDNYNLDLTGITSLIYEVKACKDAFVLLSNSDVKDSSKPLYEIQLGNSGNTRSKILYRPNDSLIASSYFTQFTNTPIITICDIYLPFWISWADGNIAYGTGLVVAENTLDSWINTNPFEVRGIEVYTGISETGEWKIYLEALSVEYTIVTANVSVADCSLEANILDYVVDLRPYGLDSLLSISFIFEVKACELAVVYLSSSDIMDSAKPLYEITIGSIGNTTVRIRRRSDASLQPSSIISRPRYISNIVSCIIYKPFWITWEAGRIMIGLGNIINEFVTSALIDQNPFEVKSFGVSTLTDIVGHWKISLPVGDNFTGHFNSCQDHDKRAVLLSLDVIASTKFRCAMICSQLNNCAVFNNHDQDESCELLSFGMDPLTDFPTVIATGWEYFTKCYEGTEKCVGCFF</sequence>
<feature type="domain" description="Farnesoic acid O-methyl transferase" evidence="2">
    <location>
        <begin position="198"/>
        <end position="323"/>
    </location>
</feature>
<gene>
    <name evidence="3" type="ORF">MEDL_52778</name>
</gene>
<keyword evidence="1" id="KW-0732">Signal</keyword>
<keyword evidence="4" id="KW-1185">Reference proteome</keyword>
<organism evidence="3 4">
    <name type="scientific">Mytilus edulis</name>
    <name type="common">Blue mussel</name>
    <dbReference type="NCBI Taxonomy" id="6550"/>
    <lineage>
        <taxon>Eukaryota</taxon>
        <taxon>Metazoa</taxon>
        <taxon>Spiralia</taxon>
        <taxon>Lophotrochozoa</taxon>
        <taxon>Mollusca</taxon>
        <taxon>Bivalvia</taxon>
        <taxon>Autobranchia</taxon>
        <taxon>Pteriomorphia</taxon>
        <taxon>Mytilida</taxon>
        <taxon>Mytiloidea</taxon>
        <taxon>Mytilidae</taxon>
        <taxon>Mytilinae</taxon>
        <taxon>Mytilus</taxon>
    </lineage>
</organism>
<dbReference type="AlphaFoldDB" id="A0A8S3U2U9"/>
<name>A0A8S3U2U9_MYTED</name>
<feature type="chain" id="PRO_5035789516" description="Farnesoic acid O-methyl transferase domain-containing protein" evidence="1">
    <location>
        <begin position="24"/>
        <end position="591"/>
    </location>
</feature>
<dbReference type="EMBL" id="CAJPWZ010002562">
    <property type="protein sequence ID" value="CAG2240466.1"/>
    <property type="molecule type" value="Genomic_DNA"/>
</dbReference>